<keyword evidence="2" id="KW-0808">Transferase</keyword>
<dbReference type="Proteomes" id="UP000176355">
    <property type="component" value="Unassembled WGS sequence"/>
</dbReference>
<evidence type="ECO:0000256" key="1">
    <source>
        <dbReference type="ARBA" id="ARBA00022676"/>
    </source>
</evidence>
<name>A0A1G2P603_9BACT</name>
<evidence type="ECO:0000256" key="3">
    <source>
        <dbReference type="ARBA" id="ARBA00024356"/>
    </source>
</evidence>
<accession>A0A1G2P603</accession>
<dbReference type="STRING" id="1802333.A3G03_00245"/>
<comment type="caution">
    <text evidence="4">The sequence shown here is derived from an EMBL/GenBank/DDBJ whole genome shotgun (WGS) entry which is preliminary data.</text>
</comment>
<sequence>MTRDISPKKSSLKKRPLAVAACDGQPFIFYQLLTEQESLLCFAGSRDGVDFGNVCEKVVLTNFKKSPLEAKNCHDFKISKKRGGWFLTYVEKTNKGLVARAAESTDLKRWKEIETDKIPESGYLVPNFKWQGKNVFYYGSQAIRVAYSRDLKTWETSRAVALSPRSGFFDNGPLTVLAVEKEAGGIYVIYDASFAKNESYQLQIGAAVFSLNDPEQMIWRSEWPLFEQNFVAGAKKKSAALGGVFLKDRIDLYWWFGDQGLLTITLPRFPIIGKITGTKGGLVRKAENPIIAPDDKNHWESEATFNPAALYEGGRVHLLYRAVGHNSVSSIGHVASTNGVNFLEREPEPAYRPREKFEGVRAGSRPITNRPFFAYASGGGGNGGCEDPRLTLIDNTVYMIYTAFDGWGSVRLALSSIRLADFKNQRWHWKKPILISPPGQIHKNWVLFPEKINGKFVLLNSVSPVISISYLDDLNFKSGEFIESRFGGTGRTYTWDNLIRGAGPPPIKTPYGWLLLYHAMDYRDCNRYKIGAMILDEKDPTQVLYRSRRPILEPDMPYENEGFKTGVVYSCGAAVKDGELFVYYGGADKVSCVASAPFDKFLNDLRKDAEIKMVMRNVKI</sequence>
<dbReference type="CDD" id="cd18614">
    <property type="entry name" value="GH130"/>
    <property type="match status" value="1"/>
</dbReference>
<evidence type="ECO:0000313" key="5">
    <source>
        <dbReference type="Proteomes" id="UP000176355"/>
    </source>
</evidence>
<comment type="similarity">
    <text evidence="3">Belongs to the glycosyl hydrolase 130 family.</text>
</comment>
<dbReference type="Pfam" id="PF04041">
    <property type="entry name" value="Glyco_hydro_130"/>
    <property type="match status" value="2"/>
</dbReference>
<proteinExistence type="inferred from homology"/>
<dbReference type="InterPro" id="IPR007184">
    <property type="entry name" value="Mannoside_phosphorylase"/>
</dbReference>
<dbReference type="SUPFAM" id="SSF75005">
    <property type="entry name" value="Arabinanase/levansucrase/invertase"/>
    <property type="match status" value="2"/>
</dbReference>
<keyword evidence="1" id="KW-0328">Glycosyltransferase</keyword>
<dbReference type="EMBL" id="MHSL01000031">
    <property type="protein sequence ID" value="OHA43139.1"/>
    <property type="molecule type" value="Genomic_DNA"/>
</dbReference>
<evidence type="ECO:0008006" key="6">
    <source>
        <dbReference type="Google" id="ProtNLM"/>
    </source>
</evidence>
<organism evidence="4 5">
    <name type="scientific">Candidatus Taylorbacteria bacterium RIFCSPLOWO2_12_FULL_44_15c</name>
    <dbReference type="NCBI Taxonomy" id="1802333"/>
    <lineage>
        <taxon>Bacteria</taxon>
        <taxon>Candidatus Tayloriibacteriota</taxon>
    </lineage>
</organism>
<reference evidence="4 5" key="1">
    <citation type="journal article" date="2016" name="Nat. Commun.">
        <title>Thousands of microbial genomes shed light on interconnected biogeochemical processes in an aquifer system.</title>
        <authorList>
            <person name="Anantharaman K."/>
            <person name="Brown C.T."/>
            <person name="Hug L.A."/>
            <person name="Sharon I."/>
            <person name="Castelle C.J."/>
            <person name="Probst A.J."/>
            <person name="Thomas B.C."/>
            <person name="Singh A."/>
            <person name="Wilkins M.J."/>
            <person name="Karaoz U."/>
            <person name="Brodie E.L."/>
            <person name="Williams K.H."/>
            <person name="Hubbard S.S."/>
            <person name="Banfield J.F."/>
        </authorList>
    </citation>
    <scope>NUCLEOTIDE SEQUENCE [LARGE SCALE GENOMIC DNA]</scope>
</reference>
<evidence type="ECO:0000313" key="4">
    <source>
        <dbReference type="EMBL" id="OHA43139.1"/>
    </source>
</evidence>
<protein>
    <recommendedName>
        <fullName evidence="6">Glycosidase</fullName>
    </recommendedName>
</protein>
<dbReference type="Gene3D" id="2.115.10.20">
    <property type="entry name" value="Glycosyl hydrolase domain, family 43"/>
    <property type="match status" value="2"/>
</dbReference>
<dbReference type="GO" id="GO:0016757">
    <property type="term" value="F:glycosyltransferase activity"/>
    <property type="evidence" value="ECO:0007669"/>
    <property type="project" value="UniProtKB-KW"/>
</dbReference>
<dbReference type="AlphaFoldDB" id="A0A1G2P603"/>
<dbReference type="InterPro" id="IPR023296">
    <property type="entry name" value="Glyco_hydro_beta-prop_sf"/>
</dbReference>
<dbReference type="PANTHER" id="PTHR34106:SF5">
    <property type="entry name" value="GLYCOSIDASE"/>
    <property type="match status" value="1"/>
</dbReference>
<gene>
    <name evidence="4" type="ORF">A3G03_00245</name>
</gene>
<evidence type="ECO:0000256" key="2">
    <source>
        <dbReference type="ARBA" id="ARBA00022679"/>
    </source>
</evidence>
<dbReference type="PANTHER" id="PTHR34106">
    <property type="entry name" value="GLYCOSIDASE"/>
    <property type="match status" value="1"/>
</dbReference>